<dbReference type="GO" id="GO:0000028">
    <property type="term" value="P:ribosomal small subunit assembly"/>
    <property type="evidence" value="ECO:0007669"/>
    <property type="project" value="TreeGrafter"/>
</dbReference>
<feature type="binding site" evidence="6">
    <location>
        <begin position="62"/>
        <end position="66"/>
    </location>
    <ligand>
        <name>GTP</name>
        <dbReference type="ChEBI" id="CHEBI:37565"/>
    </ligand>
</feature>
<keyword evidence="6" id="KW-0699">rRNA-binding</keyword>
<keyword evidence="12" id="KW-1185">Reference proteome</keyword>
<dbReference type="InterPro" id="IPR015946">
    <property type="entry name" value="KH_dom-like_a/b"/>
</dbReference>
<dbReference type="InterPro" id="IPR027417">
    <property type="entry name" value="P-loop_NTPase"/>
</dbReference>
<feature type="domain" description="KH type-2" evidence="9">
    <location>
        <begin position="207"/>
        <end position="284"/>
    </location>
</feature>
<dbReference type="GO" id="GO:0005886">
    <property type="term" value="C:plasma membrane"/>
    <property type="evidence" value="ECO:0007669"/>
    <property type="project" value="UniProtKB-SubCell"/>
</dbReference>
<feature type="region of interest" description="G4" evidence="7">
    <location>
        <begin position="124"/>
        <end position="127"/>
    </location>
</feature>
<evidence type="ECO:0000256" key="2">
    <source>
        <dbReference type="ARBA" id="ARBA00020484"/>
    </source>
</evidence>
<dbReference type="PROSITE" id="PS50823">
    <property type="entry name" value="KH_TYPE_2"/>
    <property type="match status" value="1"/>
</dbReference>
<dbReference type="STRING" id="1006576.DTL3_0436"/>
<dbReference type="NCBIfam" id="NF000908">
    <property type="entry name" value="PRK00089.1"/>
    <property type="match status" value="1"/>
</dbReference>
<gene>
    <name evidence="6 11" type="primary">era</name>
    <name evidence="11" type="ORF">DTL3_0436</name>
</gene>
<keyword evidence="6" id="KW-1003">Cell membrane</keyword>
<evidence type="ECO:0000256" key="4">
    <source>
        <dbReference type="ARBA" id="ARBA00022884"/>
    </source>
</evidence>
<dbReference type="PANTHER" id="PTHR42698">
    <property type="entry name" value="GTPASE ERA"/>
    <property type="match status" value="1"/>
</dbReference>
<dbReference type="GO" id="GO:0070181">
    <property type="term" value="F:small ribosomal subunit rRNA binding"/>
    <property type="evidence" value="ECO:0007669"/>
    <property type="project" value="UniProtKB-UniRule"/>
</dbReference>
<dbReference type="GO" id="GO:0043024">
    <property type="term" value="F:ribosomal small subunit binding"/>
    <property type="evidence" value="ECO:0007669"/>
    <property type="project" value="TreeGrafter"/>
</dbReference>
<keyword evidence="4 6" id="KW-0694">RNA-binding</keyword>
<feature type="region of interest" description="G5" evidence="7">
    <location>
        <begin position="155"/>
        <end position="157"/>
    </location>
</feature>
<dbReference type="GO" id="GO:0005525">
    <property type="term" value="F:GTP binding"/>
    <property type="evidence" value="ECO:0007669"/>
    <property type="project" value="UniProtKB-UniRule"/>
</dbReference>
<dbReference type="InterPro" id="IPR030388">
    <property type="entry name" value="G_ERA_dom"/>
</dbReference>
<comment type="subunit">
    <text evidence="6">Monomer.</text>
</comment>
<dbReference type="InterPro" id="IPR005662">
    <property type="entry name" value="GTPase_Era-like"/>
</dbReference>
<sequence>MEENIFKSGFVTVAGKPNVGKSTLINALMGQKVVIVSEKPQTTRNRINCVLTEDNYQIVFVDTPGIHKPLRKIGEYMYNIAVHALEGVDLILFVTDATEGIRKSDLRVAEVINASNIPTILVVNKIDKLRDRSYIQNMINQIEDVCNNIVESIPVSAVTGENLSELKLAIIGHLPYGPQYYPEDIIIDKPSRFIISEIIREKVFNLTREEIPHSTGVVVEELKERENGVLYVRAEIYVERESQKPIIIGKNGNMIKKIGELARKDIEELFETKVYLDLYVKVREKWRDNENILNKVMGYNEEAIRKVNKKATR</sequence>
<evidence type="ECO:0000256" key="5">
    <source>
        <dbReference type="ARBA" id="ARBA00023134"/>
    </source>
</evidence>
<dbReference type="CDD" id="cd22534">
    <property type="entry name" value="KH-II_Era"/>
    <property type="match status" value="1"/>
</dbReference>
<dbReference type="HOGENOM" id="CLU_038009_1_0_0"/>
<dbReference type="Gene3D" id="3.30.300.20">
    <property type="match status" value="1"/>
</dbReference>
<organism evidence="11 12">
    <name type="scientific">Defluviitoga tunisiensis</name>
    <dbReference type="NCBI Taxonomy" id="1006576"/>
    <lineage>
        <taxon>Bacteria</taxon>
        <taxon>Thermotogati</taxon>
        <taxon>Thermotogota</taxon>
        <taxon>Thermotogae</taxon>
        <taxon>Petrotogales</taxon>
        <taxon>Petrotogaceae</taxon>
        <taxon>Defluviitoga</taxon>
    </lineage>
</organism>
<dbReference type="PANTHER" id="PTHR42698:SF1">
    <property type="entry name" value="GTPASE ERA, MITOCHONDRIAL"/>
    <property type="match status" value="1"/>
</dbReference>
<keyword evidence="6" id="KW-0963">Cytoplasm</keyword>
<dbReference type="HAMAP" id="MF_00367">
    <property type="entry name" value="GTPase_Era"/>
    <property type="match status" value="1"/>
</dbReference>
<dbReference type="InterPro" id="IPR005225">
    <property type="entry name" value="Small_GTP-bd"/>
</dbReference>
<evidence type="ECO:0000259" key="10">
    <source>
        <dbReference type="PROSITE" id="PS51713"/>
    </source>
</evidence>
<dbReference type="PATRIC" id="fig|1006576.9.peg.431"/>
<name>A0A0C7NPD5_DEFTU</name>
<dbReference type="Proteomes" id="UP000032809">
    <property type="component" value="Chromosome I"/>
</dbReference>
<dbReference type="NCBIfam" id="TIGR00436">
    <property type="entry name" value="era"/>
    <property type="match status" value="1"/>
</dbReference>
<dbReference type="GO" id="GO:0005829">
    <property type="term" value="C:cytosol"/>
    <property type="evidence" value="ECO:0007669"/>
    <property type="project" value="TreeGrafter"/>
</dbReference>
<comment type="similarity">
    <text evidence="1 6 7 8">Belongs to the TRAFAC class TrmE-Era-EngA-EngB-Septin-like GTPase superfamily. Era GTPase family.</text>
</comment>
<dbReference type="GO" id="GO:0003924">
    <property type="term" value="F:GTPase activity"/>
    <property type="evidence" value="ECO:0007669"/>
    <property type="project" value="UniProtKB-UniRule"/>
</dbReference>
<dbReference type="RefSeq" id="WP_045087329.1">
    <property type="nucleotide sequence ID" value="NZ_LN824141.1"/>
</dbReference>
<feature type="binding site" evidence="6">
    <location>
        <begin position="124"/>
        <end position="127"/>
    </location>
    <ligand>
        <name>GTP</name>
        <dbReference type="ChEBI" id="CHEBI:37565"/>
    </ligand>
</feature>
<dbReference type="KEGG" id="dtn:DTL3_0436"/>
<dbReference type="SUPFAM" id="SSF54814">
    <property type="entry name" value="Prokaryotic type KH domain (KH-domain type II)"/>
    <property type="match status" value="1"/>
</dbReference>
<evidence type="ECO:0000259" key="9">
    <source>
        <dbReference type="PROSITE" id="PS50823"/>
    </source>
</evidence>
<dbReference type="InterPro" id="IPR009019">
    <property type="entry name" value="KH_sf_prok-type"/>
</dbReference>
<feature type="domain" description="Era-type G" evidence="10">
    <location>
        <begin position="7"/>
        <end position="176"/>
    </location>
</feature>
<keyword evidence="5 6" id="KW-0342">GTP-binding</keyword>
<dbReference type="NCBIfam" id="TIGR00231">
    <property type="entry name" value="small_GTP"/>
    <property type="match status" value="1"/>
</dbReference>
<dbReference type="AlphaFoldDB" id="A0A0C7NPD5"/>
<dbReference type="Pfam" id="PF01926">
    <property type="entry name" value="MMR_HSR1"/>
    <property type="match status" value="1"/>
</dbReference>
<keyword evidence="6" id="KW-0690">Ribosome biogenesis</keyword>
<dbReference type="CDD" id="cd04163">
    <property type="entry name" value="Era"/>
    <property type="match status" value="1"/>
</dbReference>
<dbReference type="SUPFAM" id="SSF52540">
    <property type="entry name" value="P-loop containing nucleoside triphosphate hydrolases"/>
    <property type="match status" value="1"/>
</dbReference>
<comment type="subcellular location">
    <subcellularLocation>
        <location evidence="6">Cytoplasm</location>
    </subcellularLocation>
    <subcellularLocation>
        <location evidence="6">Cell membrane</location>
        <topology evidence="6">Peripheral membrane protein</topology>
    </subcellularLocation>
</comment>
<comment type="function">
    <text evidence="6">An essential GTPase that binds both GDP and GTP, with rapid nucleotide exchange. Plays a role in 16S rRNA processing and 30S ribosomal subunit biogenesis and possibly also in cell cycle regulation and energy metabolism.</text>
</comment>
<evidence type="ECO:0000256" key="6">
    <source>
        <dbReference type="HAMAP-Rule" id="MF_00367"/>
    </source>
</evidence>
<dbReference type="EMBL" id="LN824141">
    <property type="protein sequence ID" value="CEP77762.1"/>
    <property type="molecule type" value="Genomic_DNA"/>
</dbReference>
<accession>A0A0C7NPD5</accession>
<feature type="region of interest" description="G3" evidence="7">
    <location>
        <begin position="62"/>
        <end position="65"/>
    </location>
</feature>
<evidence type="ECO:0000256" key="8">
    <source>
        <dbReference type="RuleBase" id="RU003761"/>
    </source>
</evidence>
<protein>
    <recommendedName>
        <fullName evidence="2 6">GTPase Era</fullName>
    </recommendedName>
</protein>
<dbReference type="InterPro" id="IPR004044">
    <property type="entry name" value="KH_dom_type_2"/>
</dbReference>
<feature type="region of interest" description="G1" evidence="7">
    <location>
        <begin position="15"/>
        <end position="22"/>
    </location>
</feature>
<keyword evidence="3 6" id="KW-0547">Nucleotide-binding</keyword>
<dbReference type="FunFam" id="3.40.50.300:FF:000094">
    <property type="entry name" value="GTPase Era"/>
    <property type="match status" value="1"/>
</dbReference>
<evidence type="ECO:0000313" key="12">
    <source>
        <dbReference type="Proteomes" id="UP000032809"/>
    </source>
</evidence>
<dbReference type="Pfam" id="PF07650">
    <property type="entry name" value="KH_2"/>
    <property type="match status" value="1"/>
</dbReference>
<keyword evidence="6" id="KW-0472">Membrane</keyword>
<dbReference type="FunFam" id="3.30.300.20:FF:000003">
    <property type="entry name" value="GTPase Era"/>
    <property type="match status" value="1"/>
</dbReference>
<evidence type="ECO:0000313" key="11">
    <source>
        <dbReference type="EMBL" id="CEP77762.1"/>
    </source>
</evidence>
<dbReference type="PROSITE" id="PS51713">
    <property type="entry name" value="G_ERA"/>
    <property type="match status" value="1"/>
</dbReference>
<evidence type="ECO:0000256" key="1">
    <source>
        <dbReference type="ARBA" id="ARBA00007921"/>
    </source>
</evidence>
<reference evidence="12" key="1">
    <citation type="submission" date="2014-11" db="EMBL/GenBank/DDBJ databases">
        <authorList>
            <person name="Wibberg D."/>
        </authorList>
    </citation>
    <scope>NUCLEOTIDE SEQUENCE [LARGE SCALE GENOMIC DNA]</scope>
    <source>
        <strain evidence="12">L3</strain>
    </source>
</reference>
<feature type="binding site" evidence="6">
    <location>
        <begin position="15"/>
        <end position="22"/>
    </location>
    <ligand>
        <name>GTP</name>
        <dbReference type="ChEBI" id="CHEBI:37565"/>
    </ligand>
</feature>
<evidence type="ECO:0000256" key="3">
    <source>
        <dbReference type="ARBA" id="ARBA00022741"/>
    </source>
</evidence>
<evidence type="ECO:0000256" key="7">
    <source>
        <dbReference type="PROSITE-ProRule" id="PRU01050"/>
    </source>
</evidence>
<proteinExistence type="inferred from homology"/>
<dbReference type="OrthoDB" id="9805918at2"/>
<dbReference type="Gene3D" id="3.40.50.300">
    <property type="entry name" value="P-loop containing nucleotide triphosphate hydrolases"/>
    <property type="match status" value="1"/>
</dbReference>
<dbReference type="InterPro" id="IPR006073">
    <property type="entry name" value="GTP-bd"/>
</dbReference>
<feature type="region of interest" description="G2" evidence="7">
    <location>
        <begin position="41"/>
        <end position="45"/>
    </location>
</feature>